<evidence type="ECO:0000313" key="1">
    <source>
        <dbReference type="EMBL" id="MYM56980.1"/>
    </source>
</evidence>
<dbReference type="Pfam" id="PF00702">
    <property type="entry name" value="Hydrolase"/>
    <property type="match status" value="1"/>
</dbReference>
<dbReference type="Proteomes" id="UP000479043">
    <property type="component" value="Unassembled WGS sequence"/>
</dbReference>
<dbReference type="InterPro" id="IPR006439">
    <property type="entry name" value="HAD-SF_hydro_IA"/>
</dbReference>
<keyword evidence="1" id="KW-0378">Hydrolase</keyword>
<comment type="caution">
    <text evidence="1">The sequence shown here is derived from an EMBL/GenBank/DDBJ whole genome shotgun (WGS) entry which is preliminary data.</text>
</comment>
<dbReference type="GO" id="GO:0016787">
    <property type="term" value="F:hydrolase activity"/>
    <property type="evidence" value="ECO:0007669"/>
    <property type="project" value="UniProtKB-KW"/>
</dbReference>
<dbReference type="InterPro" id="IPR036412">
    <property type="entry name" value="HAD-like_sf"/>
</dbReference>
<accession>A0A6L8LQZ0</accession>
<organism evidence="1 2">
    <name type="scientific">Thalassovita mangrovi</name>
    <dbReference type="NCBI Taxonomy" id="2692236"/>
    <lineage>
        <taxon>Bacteria</taxon>
        <taxon>Pseudomonadati</taxon>
        <taxon>Pseudomonadota</taxon>
        <taxon>Alphaproteobacteria</taxon>
        <taxon>Rhodobacterales</taxon>
        <taxon>Roseobacteraceae</taxon>
        <taxon>Thalassovita</taxon>
    </lineage>
</organism>
<proteinExistence type="predicted"/>
<protein>
    <submittedName>
        <fullName evidence="1">HAD-IA family hydrolase</fullName>
    </submittedName>
</protein>
<dbReference type="PANTHER" id="PTHR43611:SF3">
    <property type="entry name" value="FLAVIN MONONUCLEOTIDE HYDROLASE 1, CHLOROPLATIC"/>
    <property type="match status" value="1"/>
</dbReference>
<evidence type="ECO:0000313" key="2">
    <source>
        <dbReference type="Proteomes" id="UP000479043"/>
    </source>
</evidence>
<reference evidence="1 2" key="1">
    <citation type="submission" date="2020-01" db="EMBL/GenBank/DDBJ databases">
        <authorList>
            <person name="Chen S."/>
        </authorList>
    </citation>
    <scope>NUCLEOTIDE SEQUENCE [LARGE SCALE GENOMIC DNA]</scope>
    <source>
        <strain evidence="1 2">GS-10</strain>
    </source>
</reference>
<dbReference type="PRINTS" id="PR00413">
    <property type="entry name" value="HADHALOGNASE"/>
</dbReference>
<dbReference type="AlphaFoldDB" id="A0A6L8LQZ0"/>
<dbReference type="SFLD" id="SFLDS00003">
    <property type="entry name" value="Haloacid_Dehalogenase"/>
    <property type="match status" value="1"/>
</dbReference>
<dbReference type="SUPFAM" id="SSF56784">
    <property type="entry name" value="HAD-like"/>
    <property type="match status" value="1"/>
</dbReference>
<keyword evidence="2" id="KW-1185">Reference proteome</keyword>
<dbReference type="NCBIfam" id="TIGR01549">
    <property type="entry name" value="HAD-SF-IA-v1"/>
    <property type="match status" value="1"/>
</dbReference>
<dbReference type="SFLD" id="SFLDG01129">
    <property type="entry name" value="C1.5:_HAD__Beta-PGM__Phosphata"/>
    <property type="match status" value="1"/>
</dbReference>
<dbReference type="PANTHER" id="PTHR43611">
    <property type="entry name" value="ALPHA-D-GLUCOSE 1-PHOSPHATE PHOSPHATASE"/>
    <property type="match status" value="1"/>
</dbReference>
<dbReference type="RefSeq" id="WP_160974888.1">
    <property type="nucleotide sequence ID" value="NZ_WWEN01000008.1"/>
</dbReference>
<dbReference type="Gene3D" id="3.40.50.1000">
    <property type="entry name" value="HAD superfamily/HAD-like"/>
    <property type="match status" value="1"/>
</dbReference>
<dbReference type="EMBL" id="WWEN01000008">
    <property type="protein sequence ID" value="MYM56980.1"/>
    <property type="molecule type" value="Genomic_DNA"/>
</dbReference>
<sequence>MFDGIEAVCFDAYGTLVEITDKRGAIRQLFKAFPPEKRVELKHRLMRESRPISDWLELFDVGIDPVAALDIQERVRIEVSSVVVRPRMADIWAMLRAKGLRLAICSNLARSYGLAVRGSLLDPPDVEVFSYEVGAIKPEREIYTHVLDQLSLDPGKVLFVGDTVRSDINGPRLAGFRAIHVADLETAMRPA</sequence>
<dbReference type="InterPro" id="IPR023214">
    <property type="entry name" value="HAD_sf"/>
</dbReference>
<name>A0A6L8LQZ0_9RHOB</name>
<gene>
    <name evidence="1" type="ORF">GR167_16810</name>
</gene>